<dbReference type="Gene3D" id="2.40.110.10">
    <property type="entry name" value="Butyryl-CoA Dehydrogenase, subunit A, domain 2"/>
    <property type="match status" value="1"/>
</dbReference>
<keyword evidence="10" id="KW-1185">Reference proteome</keyword>
<keyword evidence="5" id="KW-0560">Oxidoreductase</keyword>
<dbReference type="EMBL" id="WSEL01000009">
    <property type="protein sequence ID" value="MVQ31711.1"/>
    <property type="molecule type" value="Genomic_DNA"/>
</dbReference>
<accession>A0A6N8IXI3</accession>
<sequence length="393" mass="43849">MDGTRTLEGFRQEVRDFLAANLRPELAERVKAGYYLAKPELDAWHRALYERGWSGTNWPQEHGGPGWTPMQKYIFEDECAKAGAPILIMMGLNQVGALLMAAGTDEQKARHLPGILDGSDLWCQGLSEPNSGSDLASLQCAAWREGDDYVVEGSKIWTTAAHWANWCFLLVRTSSDGPKQEGITILLLDMKTPGITIRPIIGLDGMHSLNQLFLDKVRIPVSCRVGEEGKGWPLMKYFLGHERLSAAGIWKCKAHFARLTTIARSTLRDGRPLVDNPRFRDRMAWLEIRMRALEVLLLSIINDSAKAKGAEGAMIKLRGTQLQQEMLAMMSEAAGQYAVPFHPEILRTGWTEEPVGPDFATTATPFYLFWRKSTISGGSSEIMRNVIAQALFQ</sequence>
<proteinExistence type="inferred from homology"/>
<dbReference type="GO" id="GO:0005886">
    <property type="term" value="C:plasma membrane"/>
    <property type="evidence" value="ECO:0007669"/>
    <property type="project" value="TreeGrafter"/>
</dbReference>
<evidence type="ECO:0000259" key="6">
    <source>
        <dbReference type="Pfam" id="PF00441"/>
    </source>
</evidence>
<feature type="domain" description="Acyl-CoA oxidase/dehydrogenase middle" evidence="7">
    <location>
        <begin position="123"/>
        <end position="215"/>
    </location>
</feature>
<dbReference type="PANTHER" id="PTHR43292:SF3">
    <property type="entry name" value="ACYL-COA DEHYDROGENASE FADE29"/>
    <property type="match status" value="1"/>
</dbReference>
<feature type="domain" description="Acyl-CoA dehydrogenase/oxidase N-terminal" evidence="8">
    <location>
        <begin position="7"/>
        <end position="118"/>
    </location>
</feature>
<evidence type="ECO:0000313" key="10">
    <source>
        <dbReference type="Proteomes" id="UP000469385"/>
    </source>
</evidence>
<gene>
    <name evidence="9" type="ORF">GON04_19795</name>
</gene>
<dbReference type="InterPro" id="IPR013786">
    <property type="entry name" value="AcylCoA_DH/ox_N"/>
</dbReference>
<dbReference type="GO" id="GO:0003995">
    <property type="term" value="F:acyl-CoA dehydrogenase activity"/>
    <property type="evidence" value="ECO:0007669"/>
    <property type="project" value="InterPro"/>
</dbReference>
<dbReference type="InterPro" id="IPR009075">
    <property type="entry name" value="AcylCo_DH/oxidase_C"/>
</dbReference>
<comment type="caution">
    <text evidence="9">The sequence shown here is derived from an EMBL/GenBank/DDBJ whole genome shotgun (WGS) entry which is preliminary data.</text>
</comment>
<evidence type="ECO:0000256" key="3">
    <source>
        <dbReference type="ARBA" id="ARBA00022630"/>
    </source>
</evidence>
<evidence type="ECO:0000256" key="1">
    <source>
        <dbReference type="ARBA" id="ARBA00001974"/>
    </source>
</evidence>
<dbReference type="InterPro" id="IPR009100">
    <property type="entry name" value="AcylCoA_DH/oxidase_NM_dom_sf"/>
</dbReference>
<dbReference type="Pfam" id="PF02770">
    <property type="entry name" value="Acyl-CoA_dh_M"/>
    <property type="match status" value="1"/>
</dbReference>
<dbReference type="InterPro" id="IPR037069">
    <property type="entry name" value="AcylCoA_DH/ox_N_sf"/>
</dbReference>
<evidence type="ECO:0000256" key="2">
    <source>
        <dbReference type="ARBA" id="ARBA00009347"/>
    </source>
</evidence>
<evidence type="ECO:0000313" key="9">
    <source>
        <dbReference type="EMBL" id="MVQ31711.1"/>
    </source>
</evidence>
<dbReference type="InterPro" id="IPR006091">
    <property type="entry name" value="Acyl-CoA_Oxase/DH_mid-dom"/>
</dbReference>
<dbReference type="RefSeq" id="WP_157399733.1">
    <property type="nucleotide sequence ID" value="NZ_WSEL01000009.1"/>
</dbReference>
<evidence type="ECO:0000256" key="5">
    <source>
        <dbReference type="ARBA" id="ARBA00023002"/>
    </source>
</evidence>
<evidence type="ECO:0000259" key="7">
    <source>
        <dbReference type="Pfam" id="PF02770"/>
    </source>
</evidence>
<dbReference type="InterPro" id="IPR052161">
    <property type="entry name" value="Mycobact_Acyl-CoA_DH"/>
</dbReference>
<dbReference type="PANTHER" id="PTHR43292">
    <property type="entry name" value="ACYL-COA DEHYDROGENASE"/>
    <property type="match status" value="1"/>
</dbReference>
<comment type="similarity">
    <text evidence="2">Belongs to the acyl-CoA dehydrogenase family.</text>
</comment>
<dbReference type="Proteomes" id="UP000469385">
    <property type="component" value="Unassembled WGS sequence"/>
</dbReference>
<evidence type="ECO:0000259" key="8">
    <source>
        <dbReference type="Pfam" id="PF02771"/>
    </source>
</evidence>
<dbReference type="InterPro" id="IPR046373">
    <property type="entry name" value="Acyl-CoA_Oxase/DH_mid-dom_sf"/>
</dbReference>
<dbReference type="Gene3D" id="1.10.540.10">
    <property type="entry name" value="Acyl-CoA dehydrogenase/oxidase, N-terminal domain"/>
    <property type="match status" value="1"/>
</dbReference>
<dbReference type="Gene3D" id="1.20.140.10">
    <property type="entry name" value="Butyryl-CoA Dehydrogenase, subunit A, domain 3"/>
    <property type="match status" value="1"/>
</dbReference>
<dbReference type="InterPro" id="IPR036250">
    <property type="entry name" value="AcylCo_DH-like_C"/>
</dbReference>
<dbReference type="SUPFAM" id="SSF47203">
    <property type="entry name" value="Acyl-CoA dehydrogenase C-terminal domain-like"/>
    <property type="match status" value="1"/>
</dbReference>
<dbReference type="Pfam" id="PF02771">
    <property type="entry name" value="Acyl-CoA_dh_N"/>
    <property type="match status" value="1"/>
</dbReference>
<comment type="cofactor">
    <cofactor evidence="1">
        <name>FAD</name>
        <dbReference type="ChEBI" id="CHEBI:57692"/>
    </cofactor>
</comment>
<dbReference type="InterPro" id="IPR006089">
    <property type="entry name" value="Acyl-CoA_DH_CS"/>
</dbReference>
<dbReference type="GO" id="GO:0050660">
    <property type="term" value="F:flavin adenine dinucleotide binding"/>
    <property type="evidence" value="ECO:0007669"/>
    <property type="project" value="InterPro"/>
</dbReference>
<dbReference type="AlphaFoldDB" id="A0A6N8IXI3"/>
<dbReference type="SUPFAM" id="SSF56645">
    <property type="entry name" value="Acyl-CoA dehydrogenase NM domain-like"/>
    <property type="match status" value="1"/>
</dbReference>
<dbReference type="PROSITE" id="PS00072">
    <property type="entry name" value="ACYL_COA_DH_1"/>
    <property type="match status" value="1"/>
</dbReference>
<reference evidence="9 10" key="1">
    <citation type="submission" date="2019-12" db="EMBL/GenBank/DDBJ databases">
        <authorList>
            <person name="Huq M.A."/>
        </authorList>
    </citation>
    <scope>NUCLEOTIDE SEQUENCE [LARGE SCALE GENOMIC DNA]</scope>
    <source>
        <strain evidence="9 10">MAH-25</strain>
    </source>
</reference>
<protein>
    <submittedName>
        <fullName evidence="9">Pimeloyl-CoA dehydrogenase large subunit</fullName>
    </submittedName>
</protein>
<dbReference type="Pfam" id="PF00441">
    <property type="entry name" value="Acyl-CoA_dh_1"/>
    <property type="match status" value="1"/>
</dbReference>
<keyword evidence="4" id="KW-0274">FAD</keyword>
<keyword evidence="3" id="KW-0285">Flavoprotein</keyword>
<evidence type="ECO:0000256" key="4">
    <source>
        <dbReference type="ARBA" id="ARBA00022827"/>
    </source>
</evidence>
<feature type="domain" description="Acyl-CoA dehydrogenase/oxidase C-terminal" evidence="6">
    <location>
        <begin position="229"/>
        <end position="391"/>
    </location>
</feature>
<name>A0A6N8IXI3_9BURK</name>
<organism evidence="9 10">
    <name type="scientific">Ramlibacter pinisoli</name>
    <dbReference type="NCBI Taxonomy" id="2682844"/>
    <lineage>
        <taxon>Bacteria</taxon>
        <taxon>Pseudomonadati</taxon>
        <taxon>Pseudomonadota</taxon>
        <taxon>Betaproteobacteria</taxon>
        <taxon>Burkholderiales</taxon>
        <taxon>Comamonadaceae</taxon>
        <taxon>Ramlibacter</taxon>
    </lineage>
</organism>